<dbReference type="GO" id="GO:0005829">
    <property type="term" value="C:cytosol"/>
    <property type="evidence" value="ECO:0007669"/>
    <property type="project" value="TreeGrafter"/>
</dbReference>
<dbReference type="PROSITE" id="PS50110">
    <property type="entry name" value="RESPONSE_REGULATORY"/>
    <property type="match status" value="1"/>
</dbReference>
<sequence>MVDILLVEDNKELSNLMSKFLVKDGYTVCCAMSGEEAEDFLLKDKARLIILDIMLPGIDGFAVCSYIRQKGDIPIIIISAMVDKESKMNGFQLGADDYIEKPVDIDILRAKIAALFKRFYDVHESAALLRSGDIVIDQDSMQVTYKGKELNLTIKEYDLLLLLIENKGKTMNKEYLFNEIWGANSFSENQTLTVHIKMLRDKIEEDSRNPMRIKTVWGVGYRYEEI</sequence>
<dbReference type="Pfam" id="PF00486">
    <property type="entry name" value="Trans_reg_C"/>
    <property type="match status" value="1"/>
</dbReference>
<comment type="function">
    <text evidence="7">May play the central regulatory role in sporulation. It may be an element of the effector pathway responsible for the activation of sporulation genes in response to nutritional stress. Spo0A may act in concert with spo0H (a sigma factor) to control the expression of some genes that are critical to the sporulation process.</text>
</comment>
<dbReference type="AlphaFoldDB" id="A0A7R7EMM3"/>
<dbReference type="InterPro" id="IPR001867">
    <property type="entry name" value="OmpR/PhoB-type_DNA-bd"/>
</dbReference>
<gene>
    <name evidence="12" type="ORF">bsdtb5_29600</name>
</gene>
<dbReference type="GO" id="GO:0000156">
    <property type="term" value="F:phosphorelay response regulator activity"/>
    <property type="evidence" value="ECO:0007669"/>
    <property type="project" value="TreeGrafter"/>
</dbReference>
<dbReference type="CDD" id="cd17574">
    <property type="entry name" value="REC_OmpR"/>
    <property type="match status" value="1"/>
</dbReference>
<dbReference type="InterPro" id="IPR039420">
    <property type="entry name" value="WalR-like"/>
</dbReference>
<feature type="domain" description="OmpR/PhoB-type" evidence="11">
    <location>
        <begin position="126"/>
        <end position="225"/>
    </location>
</feature>
<evidence type="ECO:0000256" key="4">
    <source>
        <dbReference type="ARBA" id="ARBA00023015"/>
    </source>
</evidence>
<evidence type="ECO:0000256" key="8">
    <source>
        <dbReference type="PROSITE-ProRule" id="PRU00169"/>
    </source>
</evidence>
<evidence type="ECO:0000256" key="3">
    <source>
        <dbReference type="ARBA" id="ARBA00023012"/>
    </source>
</evidence>
<feature type="DNA-binding region" description="OmpR/PhoB-type" evidence="9">
    <location>
        <begin position="126"/>
        <end position="225"/>
    </location>
</feature>
<dbReference type="EMBL" id="AP024169">
    <property type="protein sequence ID" value="BCN31665.1"/>
    <property type="molecule type" value="Genomic_DNA"/>
</dbReference>
<evidence type="ECO:0000256" key="6">
    <source>
        <dbReference type="ARBA" id="ARBA00023163"/>
    </source>
</evidence>
<keyword evidence="4" id="KW-0805">Transcription regulation</keyword>
<feature type="domain" description="Response regulatory" evidence="10">
    <location>
        <begin position="3"/>
        <end position="116"/>
    </location>
</feature>
<evidence type="ECO:0000256" key="7">
    <source>
        <dbReference type="ARBA" id="ARBA00024867"/>
    </source>
</evidence>
<keyword evidence="6" id="KW-0804">Transcription</keyword>
<name>A0A7R7EMM3_9FIRM</name>
<evidence type="ECO:0000256" key="5">
    <source>
        <dbReference type="ARBA" id="ARBA00023125"/>
    </source>
</evidence>
<dbReference type="PANTHER" id="PTHR48111:SF40">
    <property type="entry name" value="PHOSPHATE REGULON TRANSCRIPTIONAL REGULATORY PROTEIN PHOB"/>
    <property type="match status" value="1"/>
</dbReference>
<dbReference type="Proteomes" id="UP000595897">
    <property type="component" value="Chromosome"/>
</dbReference>
<dbReference type="KEGG" id="ahb:bsdtb5_29600"/>
<keyword evidence="13" id="KW-1185">Reference proteome</keyword>
<dbReference type="SMART" id="SM00448">
    <property type="entry name" value="REC"/>
    <property type="match status" value="1"/>
</dbReference>
<evidence type="ECO:0000259" key="10">
    <source>
        <dbReference type="PROSITE" id="PS50110"/>
    </source>
</evidence>
<dbReference type="SUPFAM" id="SSF52172">
    <property type="entry name" value="CheY-like"/>
    <property type="match status" value="1"/>
</dbReference>
<dbReference type="PROSITE" id="PS51755">
    <property type="entry name" value="OMPR_PHOB"/>
    <property type="match status" value="1"/>
</dbReference>
<dbReference type="Gene3D" id="1.10.10.10">
    <property type="entry name" value="Winged helix-like DNA-binding domain superfamily/Winged helix DNA-binding domain"/>
    <property type="match status" value="1"/>
</dbReference>
<dbReference type="GO" id="GO:0006355">
    <property type="term" value="P:regulation of DNA-templated transcription"/>
    <property type="evidence" value="ECO:0007669"/>
    <property type="project" value="InterPro"/>
</dbReference>
<keyword evidence="2 8" id="KW-0597">Phosphoprotein</keyword>
<dbReference type="GO" id="GO:0000976">
    <property type="term" value="F:transcription cis-regulatory region binding"/>
    <property type="evidence" value="ECO:0007669"/>
    <property type="project" value="TreeGrafter"/>
</dbReference>
<evidence type="ECO:0000256" key="9">
    <source>
        <dbReference type="PROSITE-ProRule" id="PRU01091"/>
    </source>
</evidence>
<dbReference type="InterPro" id="IPR011006">
    <property type="entry name" value="CheY-like_superfamily"/>
</dbReference>
<dbReference type="RefSeq" id="WP_271712770.1">
    <property type="nucleotide sequence ID" value="NZ_AP024169.1"/>
</dbReference>
<reference evidence="12 13" key="1">
    <citation type="submission" date="2020-11" db="EMBL/GenBank/DDBJ databases">
        <title>Draft genome sequencing of a Lachnospiraceae strain isolated from anoxic soil subjected to BSD treatment.</title>
        <authorList>
            <person name="Uek A."/>
            <person name="Tonouchi A."/>
        </authorList>
    </citation>
    <scope>NUCLEOTIDE SEQUENCE [LARGE SCALE GENOMIC DNA]</scope>
    <source>
        <strain evidence="12 13">TB5</strain>
    </source>
</reference>
<evidence type="ECO:0000256" key="2">
    <source>
        <dbReference type="ARBA" id="ARBA00022553"/>
    </source>
</evidence>
<dbReference type="Gene3D" id="3.40.50.2300">
    <property type="match status" value="1"/>
</dbReference>
<proteinExistence type="predicted"/>
<dbReference type="CDD" id="cd00383">
    <property type="entry name" value="trans_reg_C"/>
    <property type="match status" value="1"/>
</dbReference>
<accession>A0A7R7EMM3</accession>
<keyword evidence="5 9" id="KW-0238">DNA-binding</keyword>
<dbReference type="FunFam" id="1.10.10.10:FF:000018">
    <property type="entry name" value="DNA-binding response regulator ResD"/>
    <property type="match status" value="1"/>
</dbReference>
<evidence type="ECO:0000256" key="1">
    <source>
        <dbReference type="ARBA" id="ARBA00018672"/>
    </source>
</evidence>
<keyword evidence="3" id="KW-0902">Two-component regulatory system</keyword>
<dbReference type="PANTHER" id="PTHR48111">
    <property type="entry name" value="REGULATOR OF RPOS"/>
    <property type="match status" value="1"/>
</dbReference>
<dbReference type="GO" id="GO:0032993">
    <property type="term" value="C:protein-DNA complex"/>
    <property type="evidence" value="ECO:0007669"/>
    <property type="project" value="TreeGrafter"/>
</dbReference>
<protein>
    <recommendedName>
        <fullName evidence="1">Stage 0 sporulation protein A homolog</fullName>
    </recommendedName>
</protein>
<evidence type="ECO:0000313" key="12">
    <source>
        <dbReference type="EMBL" id="BCN31665.1"/>
    </source>
</evidence>
<dbReference type="SMART" id="SM00862">
    <property type="entry name" value="Trans_reg_C"/>
    <property type="match status" value="1"/>
</dbReference>
<evidence type="ECO:0000313" key="13">
    <source>
        <dbReference type="Proteomes" id="UP000595897"/>
    </source>
</evidence>
<feature type="modified residue" description="4-aspartylphosphate" evidence="8">
    <location>
        <position position="52"/>
    </location>
</feature>
<evidence type="ECO:0000259" key="11">
    <source>
        <dbReference type="PROSITE" id="PS51755"/>
    </source>
</evidence>
<dbReference type="Pfam" id="PF00072">
    <property type="entry name" value="Response_reg"/>
    <property type="match status" value="1"/>
</dbReference>
<organism evidence="12 13">
    <name type="scientific">Anaeromicropila herbilytica</name>
    <dbReference type="NCBI Taxonomy" id="2785025"/>
    <lineage>
        <taxon>Bacteria</taxon>
        <taxon>Bacillati</taxon>
        <taxon>Bacillota</taxon>
        <taxon>Clostridia</taxon>
        <taxon>Lachnospirales</taxon>
        <taxon>Lachnospiraceae</taxon>
        <taxon>Anaeromicropila</taxon>
    </lineage>
</organism>
<dbReference type="InterPro" id="IPR036388">
    <property type="entry name" value="WH-like_DNA-bd_sf"/>
</dbReference>
<dbReference type="InterPro" id="IPR001789">
    <property type="entry name" value="Sig_transdc_resp-reg_receiver"/>
</dbReference>